<protein>
    <submittedName>
        <fullName evidence="2">Uncharacterized protein</fullName>
    </submittedName>
</protein>
<dbReference type="Pfam" id="PF13911">
    <property type="entry name" value="AhpC-TSA_2"/>
    <property type="match status" value="1"/>
</dbReference>
<name>A0ABD3QSB8_9STRA</name>
<feature type="signal peptide" evidence="1">
    <location>
        <begin position="1"/>
        <end position="25"/>
    </location>
</feature>
<dbReference type="Proteomes" id="UP001530315">
    <property type="component" value="Unassembled WGS sequence"/>
</dbReference>
<comment type="caution">
    <text evidence="2">The sequence shown here is derived from an EMBL/GenBank/DDBJ whole genome shotgun (WGS) entry which is preliminary data.</text>
</comment>
<gene>
    <name evidence="2" type="ORF">ACHAW5_009478</name>
</gene>
<proteinExistence type="predicted"/>
<dbReference type="InterPro" id="IPR032801">
    <property type="entry name" value="PXL2A/B/C"/>
</dbReference>
<evidence type="ECO:0000313" key="3">
    <source>
        <dbReference type="Proteomes" id="UP001530315"/>
    </source>
</evidence>
<keyword evidence="1" id="KW-0732">Signal</keyword>
<accession>A0ABD3QSB8</accession>
<dbReference type="AlphaFoldDB" id="A0ABD3QSB8"/>
<keyword evidence="3" id="KW-1185">Reference proteome</keyword>
<evidence type="ECO:0000256" key="1">
    <source>
        <dbReference type="SAM" id="SignalP"/>
    </source>
</evidence>
<reference evidence="2 3" key="1">
    <citation type="submission" date="2024-10" db="EMBL/GenBank/DDBJ databases">
        <title>Updated reference genomes for cyclostephanoid diatoms.</title>
        <authorList>
            <person name="Roberts W.R."/>
            <person name="Alverson A.J."/>
        </authorList>
    </citation>
    <scope>NUCLEOTIDE SEQUENCE [LARGE SCALE GENOMIC DNA]</scope>
    <source>
        <strain evidence="2 3">AJA276-08</strain>
    </source>
</reference>
<dbReference type="EMBL" id="JALLAZ020000124">
    <property type="protein sequence ID" value="KAL3803068.1"/>
    <property type="molecule type" value="Genomic_DNA"/>
</dbReference>
<feature type="chain" id="PRO_5044826030" evidence="1">
    <location>
        <begin position="26"/>
        <end position="273"/>
    </location>
</feature>
<organism evidence="2 3">
    <name type="scientific">Stephanodiscus triporus</name>
    <dbReference type="NCBI Taxonomy" id="2934178"/>
    <lineage>
        <taxon>Eukaryota</taxon>
        <taxon>Sar</taxon>
        <taxon>Stramenopiles</taxon>
        <taxon>Ochrophyta</taxon>
        <taxon>Bacillariophyta</taxon>
        <taxon>Coscinodiscophyceae</taxon>
        <taxon>Thalassiosirophycidae</taxon>
        <taxon>Stephanodiscales</taxon>
        <taxon>Stephanodiscaceae</taxon>
        <taxon>Stephanodiscus</taxon>
    </lineage>
</organism>
<sequence length="273" mass="29017">MASHAMRLVPSGLLALLIIASSTNAFAPSPMSWWQSHRVSPALRDTAGNDAEDSSSCAWASASAVVVSGSPSKRARAVDVRGALASSSTTVYRLDGSKISTSDLLAPDDDDGGKTTLLVLTRSFGDRLVEAGVYFALVSIGRPDVGLALCEHLGVKDGEDWIYADPDNGVYDALMLNRGWDTMIRPATALRFRDRIFGGGGGRGEGSLDQLFEVLGKWNKAFYIPPKLEQSTIHGGTFVLSSSSVVFAHYDESPGTHVDPSVAVDIAIREATK</sequence>
<evidence type="ECO:0000313" key="2">
    <source>
        <dbReference type="EMBL" id="KAL3803068.1"/>
    </source>
</evidence>